<feature type="active site" description="Nucleophile" evidence="4">
    <location>
        <position position="25"/>
    </location>
</feature>
<evidence type="ECO:0000256" key="3">
    <source>
        <dbReference type="ARBA" id="ARBA00022691"/>
    </source>
</evidence>
<comment type="caution">
    <text evidence="5">The sequence shown here is derived from an EMBL/GenBank/DDBJ whole genome shotgun (WGS) entry which is preliminary data.</text>
</comment>
<comment type="similarity">
    <text evidence="4">Belongs to the class I-like SAM-binding methyltransferase superfamily. RNA M5U methyltransferase family.</text>
</comment>
<keyword evidence="6" id="KW-1185">Reference proteome</keyword>
<dbReference type="PANTHER" id="PTHR11061:SF30">
    <property type="entry name" value="TRNA (URACIL(54)-C(5))-METHYLTRANSFERASE"/>
    <property type="match status" value="1"/>
</dbReference>
<evidence type="ECO:0000256" key="2">
    <source>
        <dbReference type="ARBA" id="ARBA00022679"/>
    </source>
</evidence>
<dbReference type="InterPro" id="IPR010280">
    <property type="entry name" value="U5_MeTrfase_fam"/>
</dbReference>
<accession>A0ABW3CL47</accession>
<evidence type="ECO:0000313" key="6">
    <source>
        <dbReference type="Proteomes" id="UP001597083"/>
    </source>
</evidence>
<feature type="non-terminal residue" evidence="5">
    <location>
        <position position="1"/>
    </location>
</feature>
<dbReference type="SUPFAM" id="SSF53335">
    <property type="entry name" value="S-adenosyl-L-methionine-dependent methyltransferases"/>
    <property type="match status" value="1"/>
</dbReference>
<dbReference type="Gene3D" id="3.40.50.150">
    <property type="entry name" value="Vaccinia Virus protein VP39"/>
    <property type="match status" value="1"/>
</dbReference>
<dbReference type="PROSITE" id="PS51687">
    <property type="entry name" value="SAM_MT_RNA_M5U"/>
    <property type="match status" value="1"/>
</dbReference>
<comment type="caution">
    <text evidence="4">Lacks conserved residue(s) required for the propagation of feature annotation.</text>
</comment>
<dbReference type="Proteomes" id="UP001597083">
    <property type="component" value="Unassembled WGS sequence"/>
</dbReference>
<reference evidence="6" key="1">
    <citation type="journal article" date="2019" name="Int. J. Syst. Evol. Microbiol.">
        <title>The Global Catalogue of Microorganisms (GCM) 10K type strain sequencing project: providing services to taxonomists for standard genome sequencing and annotation.</title>
        <authorList>
            <consortium name="The Broad Institute Genomics Platform"/>
            <consortium name="The Broad Institute Genome Sequencing Center for Infectious Disease"/>
            <person name="Wu L."/>
            <person name="Ma J."/>
        </authorList>
    </citation>
    <scope>NUCLEOTIDE SEQUENCE [LARGE SCALE GENOMIC DNA]</scope>
    <source>
        <strain evidence="6">JCM 31696</strain>
    </source>
</reference>
<dbReference type="InterPro" id="IPR030391">
    <property type="entry name" value="MeTrfase_TrmA_CS"/>
</dbReference>
<dbReference type="Pfam" id="PF05958">
    <property type="entry name" value="tRNA_U5-meth_tr"/>
    <property type="match status" value="1"/>
</dbReference>
<dbReference type="PANTHER" id="PTHR11061">
    <property type="entry name" value="RNA M5U METHYLTRANSFERASE"/>
    <property type="match status" value="1"/>
</dbReference>
<proteinExistence type="inferred from homology"/>
<evidence type="ECO:0000256" key="4">
    <source>
        <dbReference type="PROSITE-ProRule" id="PRU01024"/>
    </source>
</evidence>
<sequence>RTGAGREVVDQIARLATRKIAYVSCDPATLSRDLAFFSDRGWTLETFRAFDAFPMTQHVECLATLVKG</sequence>
<evidence type="ECO:0000313" key="5">
    <source>
        <dbReference type="EMBL" id="MFD0854742.1"/>
    </source>
</evidence>
<dbReference type="InterPro" id="IPR029063">
    <property type="entry name" value="SAM-dependent_MTases_sf"/>
</dbReference>
<dbReference type="GO" id="GO:0008168">
    <property type="term" value="F:methyltransferase activity"/>
    <property type="evidence" value="ECO:0007669"/>
    <property type="project" value="UniProtKB-KW"/>
</dbReference>
<keyword evidence="1 4" id="KW-0489">Methyltransferase</keyword>
<dbReference type="EMBL" id="JBHTIR010003146">
    <property type="protein sequence ID" value="MFD0854742.1"/>
    <property type="molecule type" value="Genomic_DNA"/>
</dbReference>
<dbReference type="GO" id="GO:0032259">
    <property type="term" value="P:methylation"/>
    <property type="evidence" value="ECO:0007669"/>
    <property type="project" value="UniProtKB-KW"/>
</dbReference>
<evidence type="ECO:0000256" key="1">
    <source>
        <dbReference type="ARBA" id="ARBA00022603"/>
    </source>
</evidence>
<organism evidence="5 6">
    <name type="scientific">Actinomadura adrarensis</name>
    <dbReference type="NCBI Taxonomy" id="1819600"/>
    <lineage>
        <taxon>Bacteria</taxon>
        <taxon>Bacillati</taxon>
        <taxon>Actinomycetota</taxon>
        <taxon>Actinomycetes</taxon>
        <taxon>Streptosporangiales</taxon>
        <taxon>Thermomonosporaceae</taxon>
        <taxon>Actinomadura</taxon>
    </lineage>
</organism>
<keyword evidence="3 4" id="KW-0949">S-adenosyl-L-methionine</keyword>
<name>A0ABW3CL47_9ACTN</name>
<keyword evidence="2 4" id="KW-0808">Transferase</keyword>
<gene>
    <name evidence="5" type="ORF">ACFQ07_21060</name>
</gene>
<dbReference type="PROSITE" id="PS01231">
    <property type="entry name" value="TRMA_2"/>
    <property type="match status" value="1"/>
</dbReference>
<protein>
    <submittedName>
        <fullName evidence="5">Class I SAM-dependent RNA methyltransferase</fullName>
    </submittedName>
</protein>